<protein>
    <submittedName>
        <fullName evidence="1">Uncharacterized protein</fullName>
    </submittedName>
</protein>
<evidence type="ECO:0000313" key="1">
    <source>
        <dbReference type="EMBL" id="SPD18628.1"/>
    </source>
</evidence>
<sequence length="221" mass="25678">MEDTSRNRRIVTEDTRRIVMEDTRRIVTEDTRQNRRIVMKDTRRLSRKTLDGTNGLSQKTPEGLSWKTLDGIDGLSQKDNRNRLADVSRQLWRITDQVTSLRLVPDGEGTWRHVGLETDHRRKCHQRVRARMILSGGDIFTVDSSLPDELIDGWIKANRASKRRRRRAESAALPETNRARVRLSDCEISRFGSTSSDDQSGRRQKVIGGLWWQQWRKRGTA</sequence>
<organism evidence="1">
    <name type="scientific">Fagus sylvatica</name>
    <name type="common">Beechnut</name>
    <dbReference type="NCBI Taxonomy" id="28930"/>
    <lineage>
        <taxon>Eukaryota</taxon>
        <taxon>Viridiplantae</taxon>
        <taxon>Streptophyta</taxon>
        <taxon>Embryophyta</taxon>
        <taxon>Tracheophyta</taxon>
        <taxon>Spermatophyta</taxon>
        <taxon>Magnoliopsida</taxon>
        <taxon>eudicotyledons</taxon>
        <taxon>Gunneridae</taxon>
        <taxon>Pentapetalae</taxon>
        <taxon>rosids</taxon>
        <taxon>fabids</taxon>
        <taxon>Fagales</taxon>
        <taxon>Fagaceae</taxon>
        <taxon>Fagus</taxon>
    </lineage>
</organism>
<reference evidence="1" key="1">
    <citation type="submission" date="2018-02" db="EMBL/GenBank/DDBJ databases">
        <authorList>
            <person name="Cohen D.B."/>
            <person name="Kent A.D."/>
        </authorList>
    </citation>
    <scope>NUCLEOTIDE SEQUENCE</scope>
</reference>
<dbReference type="EMBL" id="OIVN01004668">
    <property type="protein sequence ID" value="SPD18628.1"/>
    <property type="molecule type" value="Genomic_DNA"/>
</dbReference>
<gene>
    <name evidence="1" type="ORF">FSB_LOCUS46510</name>
</gene>
<accession>A0A2N9I2G5</accession>
<proteinExistence type="predicted"/>
<name>A0A2N9I2G5_FAGSY</name>
<dbReference type="AlphaFoldDB" id="A0A2N9I2G5"/>